<dbReference type="Pfam" id="PF04193">
    <property type="entry name" value="PQ-loop"/>
    <property type="match status" value="2"/>
</dbReference>
<protein>
    <recommendedName>
        <fullName evidence="8">Mannose-P-dolichol utilization defect 1 protein homolog</fullName>
    </recommendedName>
</protein>
<evidence type="ECO:0000256" key="6">
    <source>
        <dbReference type="ARBA" id="ARBA00023136"/>
    </source>
</evidence>
<evidence type="ECO:0000256" key="5">
    <source>
        <dbReference type="ARBA" id="ARBA00022989"/>
    </source>
</evidence>
<feature type="transmembrane region" description="Helical" evidence="9">
    <location>
        <begin position="128"/>
        <end position="150"/>
    </location>
</feature>
<comment type="similarity">
    <text evidence="7 8">Belongs to the MPDU1 (TC 2.A.43.3) family.</text>
</comment>
<dbReference type="Gene3D" id="1.20.1280.290">
    <property type="match status" value="2"/>
</dbReference>
<feature type="transmembrane region" description="Helical" evidence="9">
    <location>
        <begin position="246"/>
        <end position="268"/>
    </location>
</feature>
<keyword evidence="5 8" id="KW-1133">Transmembrane helix</keyword>
<dbReference type="AlphaFoldDB" id="A0A9P8Q307"/>
<dbReference type="PANTHER" id="PTHR12226:SF2">
    <property type="entry name" value="MANNOSE-P-DOLICHOL UTILIZATION DEFECT 1 PROTEIN"/>
    <property type="match status" value="1"/>
</dbReference>
<evidence type="ECO:0000256" key="7">
    <source>
        <dbReference type="ARBA" id="ARBA00038475"/>
    </source>
</evidence>
<dbReference type="Proteomes" id="UP000774326">
    <property type="component" value="Unassembled WGS sequence"/>
</dbReference>
<organism evidence="10 11">
    <name type="scientific">Wickerhamomyces pijperi</name>
    <name type="common">Yeast</name>
    <name type="synonym">Pichia pijperi</name>
    <dbReference type="NCBI Taxonomy" id="599730"/>
    <lineage>
        <taxon>Eukaryota</taxon>
        <taxon>Fungi</taxon>
        <taxon>Dikarya</taxon>
        <taxon>Ascomycota</taxon>
        <taxon>Saccharomycotina</taxon>
        <taxon>Saccharomycetes</taxon>
        <taxon>Phaffomycetales</taxon>
        <taxon>Wickerhamomycetaceae</taxon>
        <taxon>Wickerhamomyces</taxon>
    </lineage>
</organism>
<dbReference type="GO" id="GO:0016020">
    <property type="term" value="C:membrane"/>
    <property type="evidence" value="ECO:0007669"/>
    <property type="project" value="UniProtKB-SubCell"/>
</dbReference>
<reference evidence="10" key="1">
    <citation type="journal article" date="2021" name="Open Biol.">
        <title>Shared evolutionary footprints suggest mitochondrial oxidative damage underlies multiple complex I losses in fungi.</title>
        <authorList>
            <person name="Schikora-Tamarit M.A."/>
            <person name="Marcet-Houben M."/>
            <person name="Nosek J."/>
            <person name="Gabaldon T."/>
        </authorList>
    </citation>
    <scope>NUCLEOTIDE SEQUENCE</scope>
    <source>
        <strain evidence="10">CBS2887</strain>
    </source>
</reference>
<feature type="transmembrane region" description="Helical" evidence="9">
    <location>
        <begin position="215"/>
        <end position="234"/>
    </location>
</feature>
<feature type="transmembrane region" description="Helical" evidence="9">
    <location>
        <begin position="101"/>
        <end position="122"/>
    </location>
</feature>
<evidence type="ECO:0000256" key="2">
    <source>
        <dbReference type="ARBA" id="ARBA00022448"/>
    </source>
</evidence>
<keyword evidence="4" id="KW-0677">Repeat</keyword>
<feature type="transmembrane region" description="Helical" evidence="9">
    <location>
        <begin position="157"/>
        <end position="173"/>
    </location>
</feature>
<gene>
    <name evidence="10" type="ORF">WICPIJ_005951</name>
</gene>
<evidence type="ECO:0000256" key="4">
    <source>
        <dbReference type="ARBA" id="ARBA00022737"/>
    </source>
</evidence>
<keyword evidence="11" id="KW-1185">Reference proteome</keyword>
<name>A0A9P8Q307_WICPI</name>
<dbReference type="EMBL" id="JAEUBG010003237">
    <property type="protein sequence ID" value="KAH3683078.1"/>
    <property type="molecule type" value="Genomic_DNA"/>
</dbReference>
<keyword evidence="3 8" id="KW-0812">Transmembrane</keyword>
<dbReference type="OrthoDB" id="271506at2759"/>
<evidence type="ECO:0000313" key="10">
    <source>
        <dbReference type="EMBL" id="KAH3683078.1"/>
    </source>
</evidence>
<dbReference type="InterPro" id="IPR016817">
    <property type="entry name" value="MannP-dilichol_defect-1"/>
</dbReference>
<evidence type="ECO:0000256" key="9">
    <source>
        <dbReference type="SAM" id="Phobius"/>
    </source>
</evidence>
<sequence>MAQHIQSVLTQLEPYLTPVLTQLRPITKTQLPTQLITWGRELYTTEVFDAIVIQLDLFNPQNSKLVELFIAKTLSLGILGAAGAVKLPQILAILRSGSADGLSFVSTLLDTISYLITVAYNFRSGNDFITFGETAFVSVQNVIILCMILWYTGKTRYINGFIGLIACFAYLLMGNPANEFVFSNYQISQLVQAVVPLSIFAKLPQIISNFKNQSTGALSITSIGAGLLGTFARLATLLSQGVSDQVILIGCAVSIALNSIIFLQIAIFGNKAAKAEKAEKKNK</sequence>
<accession>A0A9P8Q307</accession>
<reference evidence="10" key="2">
    <citation type="submission" date="2021-01" db="EMBL/GenBank/DDBJ databases">
        <authorList>
            <person name="Schikora-Tamarit M.A."/>
        </authorList>
    </citation>
    <scope>NUCLEOTIDE SEQUENCE</scope>
    <source>
        <strain evidence="10">CBS2887</strain>
    </source>
</reference>
<evidence type="ECO:0000256" key="8">
    <source>
        <dbReference type="PIRNR" id="PIRNR023381"/>
    </source>
</evidence>
<dbReference type="InterPro" id="IPR006603">
    <property type="entry name" value="PQ-loop_rpt"/>
</dbReference>
<dbReference type="SMART" id="SM00679">
    <property type="entry name" value="CTNS"/>
    <property type="match status" value="2"/>
</dbReference>
<evidence type="ECO:0000256" key="3">
    <source>
        <dbReference type="ARBA" id="ARBA00022692"/>
    </source>
</evidence>
<dbReference type="PANTHER" id="PTHR12226">
    <property type="entry name" value="MANNOSE-P-DOLICHOL UTILIZATION DEFECT 1 LEC35 -RELATED"/>
    <property type="match status" value="1"/>
</dbReference>
<evidence type="ECO:0000256" key="1">
    <source>
        <dbReference type="ARBA" id="ARBA00004141"/>
    </source>
</evidence>
<feature type="transmembrane region" description="Helical" evidence="9">
    <location>
        <begin position="185"/>
        <end position="203"/>
    </location>
</feature>
<dbReference type="PIRSF" id="PIRSF023381">
    <property type="entry name" value="MannP-dilichol_defect-1p"/>
    <property type="match status" value="1"/>
</dbReference>
<comment type="caution">
    <text evidence="10">The sequence shown here is derived from an EMBL/GenBank/DDBJ whole genome shotgun (WGS) entry which is preliminary data.</text>
</comment>
<evidence type="ECO:0000313" key="11">
    <source>
        <dbReference type="Proteomes" id="UP000774326"/>
    </source>
</evidence>
<keyword evidence="6 8" id="KW-0472">Membrane</keyword>
<keyword evidence="2" id="KW-0813">Transport</keyword>
<comment type="subcellular location">
    <subcellularLocation>
        <location evidence="1 8">Membrane</location>
        <topology evidence="1 8">Multi-pass membrane protein</topology>
    </subcellularLocation>
</comment>
<proteinExistence type="inferred from homology"/>